<comment type="caution">
    <text evidence="14">The sequence shown here is derived from an EMBL/GenBank/DDBJ whole genome shotgun (WGS) entry which is preliminary data.</text>
</comment>
<feature type="domain" description="Integrase catalytic" evidence="13">
    <location>
        <begin position="1260"/>
        <end position="1428"/>
    </location>
</feature>
<dbReference type="SUPFAM" id="SSF53098">
    <property type="entry name" value="Ribonuclease H-like"/>
    <property type="match status" value="1"/>
</dbReference>
<dbReference type="Pfam" id="PF22936">
    <property type="entry name" value="Pol_BBD"/>
    <property type="match status" value="1"/>
</dbReference>
<feature type="coiled-coil region" evidence="11">
    <location>
        <begin position="2226"/>
        <end position="2261"/>
    </location>
</feature>
<sequence length="2287" mass="257312">MDATSPPASTPNPSPNSPTSSQIPTENRPAQRSLFGGSPPLRSTATNEELITFVNALANNFQALNERFRATFTIVTENTDAIQNFPLTFVTSESIAENLADFDKRLGDIPALVRKCEDAVDICRRSTPSSNHYDNFDELSGAQLSFNVAATAIAATTDEISQADYSNGARPPPTITAILTTKARTELFRTYLSPTYITNLAKALKVEYYNLTDITHDLQPRDLQLNVLCRGGEVVFNKLLTAIGTVLNTVRVGHSERLLDIRRRLVTTDVASAYDECLNAILAALLLKVTYGTTKTSINALTLAEDWLTKDGRALLLHLHCLLANYPALDTEEYLNNAKALRVTESEDPMPSIEAFRAQIQLHRIQYPRYSDFDAQKLFIDMLKESQMVAKKKFETPLYHSIIEEYNREARGQNRGYTGGVDALFKDVQTRWYRVGATHADYLRSGAHPTRANALTGEVRQNPKRPDANRDKTPDRGGRRGGAPRDSSTSNNDDGRLRSPRRDAPTSEHIEYEKELDRLAKAKHSGRENVDSEIKGTWDGLRFTPTTTGSMHPCTTCYLVKKKTVHHSTGRAGCPCTLKERVIRFTATGKTANSLSTPPPSQPTTQPPVTMTVPPPPTPTLQQMQTMFTPEQLKDIANALSHAPTTATAGGAQPQPPSINHLSHGGDDTYDDAYDEDFPAFQKAPPKMTWPAPKDKKDSLNVLSVNKFNVLSSDDAADDSDAAEHPPFFTDEHSEDFSQPEASKHARQRFISAEKKVKRRAQKQQRKALSRQDDLSWYVPVRPPQPSTKDKSTQTIETHVNELPNDEPTLPVVLNGENPNETHQNSTSAATDDILGTGEGGAHVYTTSTSTPQNEELLVDSGASNCLFNSKSMFTHVNPCTSTLSTANSTDFKPDGIGTAKLDFVMDNGTVRTVVLPETYYDPNAPNLLSVRQMIDCGFGSPDFIKLTWNHDARIFDILDSGKDYIVHPDQWSPSSTSAHSLAQRRPLLQPSPSVLAEKGTVDWMVRRSVYLEYAAFNPHGVCHVDLYTDGKPYPEGNSQCERCYSLDDPAENHSWHGRAFWANPPYLNSLIHRMLSKMLKDFWKDPNNTSYTVVLRRSETATWWPLTYFFQEIDNIPAGTTGLFSRPRAGTYDPEALTDAAEQGGADRVFIQGTPFDTVVLYKDATTVPRIDPNQYLHTCLGHYSADYITHLIKQGAKFCINSQRISPRTLKTLLVDCGCAHCHATNTHRPGPFNTFVKAMPTSSSISLPSTPTPIKWTDTKPFEYIFADTWGPCRPPGFDDSVYIHAFKCPATKKAYAFSSSSKGGQHLHLQQVLDDVHAHGHRPQHIVFRTDNAHEFASDEMRKLFRQYKIKHRPGPPYMHEFQAQIEVLWRDMAKIMTTTMKTYAAPLNVWPLAALHAINTIMNAMPNRHIAMDSPHYRFTGSHFDYTQLRPFWSECYVWQDPDQRQKDGETAQVSAKLIDNAKRYHYVGNVSKHIYLCFDTSKAKLKQLAKPRFLPDYDLMARHLANTDDALTEPSTDAEPYTRSLYPIRRPQQLTSNTILDIACSKHANETHAYVQVQCAQQRLPIWTTLKHYLAMAKPNYAELLRYLRHRQKHGDSNVYYPCFAQCAARPPDRQKYHPATVVSVDHSPEARLRYQVYFNSLDAHSTAYCDTDAVVLDTSVKAMLLATRDSDDVSSDFPDDVFMDEPDDVKAKAALLGPNRRHWNDAMDKEMNGVCEQGRAVLATSFPKNAKVLPTKLVCKKKRNTDGTLDKFKMRCTTRGDLDKSYYSDFDVFAPTANLHTFRLLMTLCIIHGCVPYHYDVSQAFLQAPIPEDEQYYIKFPKEYVHPEGYIGAKMLYALYGHRTSGRLWSETAHKFMSDNFPTLKRSTFDECLYIGNVNGKLMMVLIYVDDFVVGCADELTKAYFHERIMSTFTATYSGVINQFLQLKINVTTELNDKGDTVPVKIDISNERSIEHLASKFEINTSKQQPRSPMLEGLNIKLPDADAIDRSIETPLRSIVYSLLWLARTIRPDIYYHVTYLAQFCHTPTAEIMTAAKRILAYVYGTRDFSLTYQCDKTRPRLALYCDADHAGDTSDRNSVSGYCIYLHGMLVDWWSKKQKSSTALSSTEAEYIAMSEACTSALGIRNTLDEYWDFSDSSIPVHIDNEAVTHIATQRQLSSKLKHVEVRYHAVRQWCIGENAKFHTVWISTDDNMADIFTKALPITKHGVPLITKHTAALLNIKDRNVHLQEQLRAAAKQQQHAAEQKLKKKQSNESIILATLRKHGIYPQPDSSTMPSTT</sequence>
<dbReference type="GO" id="GO:0006508">
    <property type="term" value="P:proteolysis"/>
    <property type="evidence" value="ECO:0007669"/>
    <property type="project" value="InterPro"/>
</dbReference>
<feature type="region of interest" description="Disordered" evidence="12">
    <location>
        <begin position="447"/>
        <end position="512"/>
    </location>
</feature>
<evidence type="ECO:0000256" key="6">
    <source>
        <dbReference type="ARBA" id="ARBA00022918"/>
    </source>
</evidence>
<evidence type="ECO:0000313" key="14">
    <source>
        <dbReference type="EMBL" id="KAK3275503.1"/>
    </source>
</evidence>
<keyword evidence="4" id="KW-0255">Endonuclease</keyword>
<dbReference type="InterPro" id="IPR054722">
    <property type="entry name" value="PolX-like_BBD"/>
</dbReference>
<keyword evidence="1" id="KW-0808">Transferase</keyword>
<keyword evidence="11" id="KW-0175">Coiled coil</keyword>
<dbReference type="PROSITE" id="PS00141">
    <property type="entry name" value="ASP_PROTEASE"/>
    <property type="match status" value="1"/>
</dbReference>
<accession>A0AAE0GCH4</accession>
<evidence type="ECO:0000256" key="4">
    <source>
        <dbReference type="ARBA" id="ARBA00022759"/>
    </source>
</evidence>
<dbReference type="PROSITE" id="PS50994">
    <property type="entry name" value="INTEGRASE"/>
    <property type="match status" value="1"/>
</dbReference>
<dbReference type="Proteomes" id="UP001190700">
    <property type="component" value="Unassembled WGS sequence"/>
</dbReference>
<evidence type="ECO:0000256" key="9">
    <source>
        <dbReference type="ARBA" id="ARBA00033113"/>
    </source>
</evidence>
<keyword evidence="2" id="KW-0548">Nucleotidyltransferase</keyword>
<protein>
    <recommendedName>
        <fullName evidence="7">Gag-Pol-p199</fullName>
    </recommendedName>
    <alternativeName>
        <fullName evidence="8">TY1A-TY1B</fullName>
    </alternativeName>
    <alternativeName>
        <fullName evidence="9">p190</fullName>
    </alternativeName>
</protein>
<dbReference type="GO" id="GO:0003676">
    <property type="term" value="F:nucleic acid binding"/>
    <property type="evidence" value="ECO:0007669"/>
    <property type="project" value="InterPro"/>
</dbReference>
<evidence type="ECO:0000256" key="11">
    <source>
        <dbReference type="SAM" id="Coils"/>
    </source>
</evidence>
<evidence type="ECO:0000256" key="10">
    <source>
        <dbReference type="ARBA" id="ARBA00057243"/>
    </source>
</evidence>
<dbReference type="GO" id="GO:0015074">
    <property type="term" value="P:DNA integration"/>
    <property type="evidence" value="ECO:0007669"/>
    <property type="project" value="InterPro"/>
</dbReference>
<evidence type="ECO:0000256" key="3">
    <source>
        <dbReference type="ARBA" id="ARBA00022722"/>
    </source>
</evidence>
<dbReference type="GO" id="GO:0003964">
    <property type="term" value="F:RNA-directed DNA polymerase activity"/>
    <property type="evidence" value="ECO:0007669"/>
    <property type="project" value="UniProtKB-KW"/>
</dbReference>
<feature type="compositionally biased region" description="Basic and acidic residues" evidence="12">
    <location>
        <begin position="464"/>
        <end position="478"/>
    </location>
</feature>
<keyword evidence="6" id="KW-0695">RNA-directed DNA polymerase</keyword>
<evidence type="ECO:0000259" key="13">
    <source>
        <dbReference type="PROSITE" id="PS50994"/>
    </source>
</evidence>
<dbReference type="EMBL" id="LGRX02007185">
    <property type="protein sequence ID" value="KAK3275503.1"/>
    <property type="molecule type" value="Genomic_DNA"/>
</dbReference>
<evidence type="ECO:0000256" key="7">
    <source>
        <dbReference type="ARBA" id="ARBA00030524"/>
    </source>
</evidence>
<feature type="region of interest" description="Disordered" evidence="12">
    <location>
        <begin position="715"/>
        <end position="747"/>
    </location>
</feature>
<reference evidence="14 15" key="1">
    <citation type="journal article" date="2015" name="Genome Biol. Evol.">
        <title>Comparative Genomics of a Bacterivorous Green Alga Reveals Evolutionary Causalities and Consequences of Phago-Mixotrophic Mode of Nutrition.</title>
        <authorList>
            <person name="Burns J.A."/>
            <person name="Paasch A."/>
            <person name="Narechania A."/>
            <person name="Kim E."/>
        </authorList>
    </citation>
    <scope>NUCLEOTIDE SEQUENCE [LARGE SCALE GENOMIC DNA]</scope>
    <source>
        <strain evidence="14 15">PLY_AMNH</strain>
    </source>
</reference>
<dbReference type="Pfam" id="PF07727">
    <property type="entry name" value="RVT_2"/>
    <property type="match status" value="1"/>
</dbReference>
<feature type="region of interest" description="Disordered" evidence="12">
    <location>
        <begin position="1"/>
        <end position="41"/>
    </location>
</feature>
<evidence type="ECO:0000256" key="2">
    <source>
        <dbReference type="ARBA" id="ARBA00022695"/>
    </source>
</evidence>
<feature type="region of interest" description="Disordered" evidence="12">
    <location>
        <begin position="645"/>
        <end position="668"/>
    </location>
</feature>
<comment type="function">
    <text evidence="10">Capsid protein (CA) is the structural component of the virus-like particle (VLP), forming the shell that encapsulates the retrotransposons dimeric RNA genome. The particles are assembled from trimer-clustered units and there are holes in the capsid shells that allow for the diffusion of macromolecules. CA also has nucleocapsid-like chaperone activity, promoting primer tRNA(i)-Met annealing to the multipartite primer-binding site (PBS), dimerization of Ty1 RNA and initiation of reverse transcription.</text>
</comment>
<dbReference type="GO" id="GO:0004190">
    <property type="term" value="F:aspartic-type endopeptidase activity"/>
    <property type="evidence" value="ECO:0007669"/>
    <property type="project" value="InterPro"/>
</dbReference>
<dbReference type="InterPro" id="IPR001584">
    <property type="entry name" value="Integrase_cat-core"/>
</dbReference>
<proteinExistence type="predicted"/>
<dbReference type="PANTHER" id="PTHR11439">
    <property type="entry name" value="GAG-POL-RELATED RETROTRANSPOSON"/>
    <property type="match status" value="1"/>
</dbReference>
<evidence type="ECO:0000256" key="5">
    <source>
        <dbReference type="ARBA" id="ARBA00022801"/>
    </source>
</evidence>
<keyword evidence="5" id="KW-0378">Hydrolase</keyword>
<name>A0AAE0GCH4_9CHLO</name>
<gene>
    <name evidence="14" type="ORF">CYMTET_16366</name>
</gene>
<feature type="compositionally biased region" description="Pro residues" evidence="12">
    <location>
        <begin position="597"/>
        <end position="606"/>
    </location>
</feature>
<organism evidence="14 15">
    <name type="scientific">Cymbomonas tetramitiformis</name>
    <dbReference type="NCBI Taxonomy" id="36881"/>
    <lineage>
        <taxon>Eukaryota</taxon>
        <taxon>Viridiplantae</taxon>
        <taxon>Chlorophyta</taxon>
        <taxon>Pyramimonadophyceae</taxon>
        <taxon>Pyramimonadales</taxon>
        <taxon>Pyramimonadaceae</taxon>
        <taxon>Cymbomonas</taxon>
    </lineage>
</organism>
<keyword evidence="15" id="KW-1185">Reference proteome</keyword>
<dbReference type="InterPro" id="IPR001969">
    <property type="entry name" value="Aspartic_peptidase_AS"/>
</dbReference>
<feature type="compositionally biased region" description="Basic and acidic residues" evidence="12">
    <location>
        <begin position="493"/>
        <end position="512"/>
    </location>
</feature>
<feature type="region of interest" description="Disordered" evidence="12">
    <location>
        <begin position="591"/>
        <end position="610"/>
    </location>
</feature>
<evidence type="ECO:0000256" key="8">
    <source>
        <dbReference type="ARBA" id="ARBA00032154"/>
    </source>
</evidence>
<evidence type="ECO:0000256" key="12">
    <source>
        <dbReference type="SAM" id="MobiDB-lite"/>
    </source>
</evidence>
<evidence type="ECO:0000313" key="15">
    <source>
        <dbReference type="Proteomes" id="UP001190700"/>
    </source>
</evidence>
<dbReference type="InterPro" id="IPR036397">
    <property type="entry name" value="RNaseH_sf"/>
</dbReference>
<dbReference type="GO" id="GO:0004519">
    <property type="term" value="F:endonuclease activity"/>
    <property type="evidence" value="ECO:0007669"/>
    <property type="project" value="UniProtKB-KW"/>
</dbReference>
<dbReference type="PANTHER" id="PTHR11439:SF483">
    <property type="entry name" value="PEPTIDE SYNTHASE GLIP-LIKE, PUTATIVE (AFU_ORTHOLOGUE AFUA_3G12920)-RELATED"/>
    <property type="match status" value="1"/>
</dbReference>
<evidence type="ECO:0000256" key="1">
    <source>
        <dbReference type="ARBA" id="ARBA00022679"/>
    </source>
</evidence>
<dbReference type="CDD" id="cd09272">
    <property type="entry name" value="RNase_HI_RT_Ty1"/>
    <property type="match status" value="1"/>
</dbReference>
<dbReference type="InterPro" id="IPR012337">
    <property type="entry name" value="RNaseH-like_sf"/>
</dbReference>
<keyword evidence="3" id="KW-0540">Nuclease</keyword>
<dbReference type="InterPro" id="IPR013103">
    <property type="entry name" value="RVT_2"/>
</dbReference>
<dbReference type="Gene3D" id="3.30.420.10">
    <property type="entry name" value="Ribonuclease H-like superfamily/Ribonuclease H"/>
    <property type="match status" value="1"/>
</dbReference>